<sequence length="503" mass="55285">MALNTIKDIINQCTTAFADMTAFKYIEGREIIEKTYSQLRSDSESVSRALEKLGLAGKHIAVIGMSSYDWIISYLGIVNSASVAVPLDASLPPAELHELIDRAHASAVIFDKTQKAMIADVLEKCPGLKILIAMQDSASVDGAYSLPQLIEENRGEYSTEIDPDKMCTLMYTSGTTGKSKGVMLSHRNLAANVENCVVLIEPGTVSMSVLPIHHSYCLTSGVLKSISLGGCICINDSMLHFARNFKKFRPEVTLLVPLIIETVYQQIRDADPSIPKKLAAQAAFGGNLKIIFSGGAYLNPDLVDFFNECGISILQGYGMTECSPVISTNNQLASRPGSVGKPLANCEVKFDDEEICIKGSSVMMGYYEMPEETAQTIDSDGWLHTGDLGRMDEDGFLYITGRKKNLIILSNGENISPEELENAIGKADLVKEILVRESGSNIEAEIYPDAEYAEKHNITDIRAALQSVIDDFNKDMPLYKRITALKLRDTEFDKNTTKKIKRF</sequence>
<comment type="caution">
    <text evidence="4">The sequence shown here is derived from an EMBL/GenBank/DDBJ whole genome shotgun (WGS) entry which is preliminary data.</text>
</comment>
<dbReference type="Pfam" id="PF00501">
    <property type="entry name" value="AMP-binding"/>
    <property type="match status" value="1"/>
</dbReference>
<dbReference type="PANTHER" id="PTHR43272">
    <property type="entry name" value="LONG-CHAIN-FATTY-ACID--COA LIGASE"/>
    <property type="match status" value="1"/>
</dbReference>
<dbReference type="GO" id="GO:0005524">
    <property type="term" value="F:ATP binding"/>
    <property type="evidence" value="ECO:0007669"/>
    <property type="project" value="UniProtKB-KW"/>
</dbReference>
<accession>A0A9D1H484</accession>
<dbReference type="SUPFAM" id="SSF56801">
    <property type="entry name" value="Acetyl-CoA synthetase-like"/>
    <property type="match status" value="1"/>
</dbReference>
<dbReference type="EMBL" id="DVLU01000029">
    <property type="protein sequence ID" value="HIT84924.1"/>
    <property type="molecule type" value="Genomic_DNA"/>
</dbReference>
<dbReference type="PANTHER" id="PTHR43272:SF33">
    <property type="entry name" value="AMP-BINDING DOMAIN-CONTAINING PROTEIN-RELATED"/>
    <property type="match status" value="1"/>
</dbReference>
<reference evidence="4" key="1">
    <citation type="submission" date="2020-10" db="EMBL/GenBank/DDBJ databases">
        <authorList>
            <person name="Gilroy R."/>
        </authorList>
    </citation>
    <scope>NUCLEOTIDE SEQUENCE</scope>
    <source>
        <strain evidence="4">CHK181-108</strain>
    </source>
</reference>
<dbReference type="InterPro" id="IPR020845">
    <property type="entry name" value="AMP-binding_CS"/>
</dbReference>
<evidence type="ECO:0000256" key="2">
    <source>
        <dbReference type="ARBA" id="ARBA00022840"/>
    </source>
</evidence>
<dbReference type="AlphaFoldDB" id="A0A9D1H484"/>
<reference evidence="4" key="2">
    <citation type="journal article" date="2021" name="PeerJ">
        <title>Extensive microbial diversity within the chicken gut microbiome revealed by metagenomics and culture.</title>
        <authorList>
            <person name="Gilroy R."/>
            <person name="Ravi A."/>
            <person name="Getino M."/>
            <person name="Pursley I."/>
            <person name="Horton D.L."/>
            <person name="Alikhan N.F."/>
            <person name="Baker D."/>
            <person name="Gharbi K."/>
            <person name="Hall N."/>
            <person name="Watson M."/>
            <person name="Adriaenssens E.M."/>
            <person name="Foster-Nyarko E."/>
            <person name="Jarju S."/>
            <person name="Secka A."/>
            <person name="Antonio M."/>
            <person name="Oren A."/>
            <person name="Chaudhuri R.R."/>
            <person name="La Ragione R."/>
            <person name="Hildebrand F."/>
            <person name="Pallen M.J."/>
        </authorList>
    </citation>
    <scope>NUCLEOTIDE SEQUENCE</scope>
    <source>
        <strain evidence="4">CHK181-108</strain>
    </source>
</reference>
<evidence type="ECO:0000256" key="1">
    <source>
        <dbReference type="ARBA" id="ARBA00022741"/>
    </source>
</evidence>
<dbReference type="Proteomes" id="UP000824165">
    <property type="component" value="Unassembled WGS sequence"/>
</dbReference>
<feature type="domain" description="AMP-dependent synthetase/ligase" evidence="3">
    <location>
        <begin position="17"/>
        <end position="367"/>
    </location>
</feature>
<dbReference type="Gene3D" id="3.40.50.12780">
    <property type="entry name" value="N-terminal domain of ligase-like"/>
    <property type="match status" value="1"/>
</dbReference>
<evidence type="ECO:0000259" key="3">
    <source>
        <dbReference type="Pfam" id="PF00501"/>
    </source>
</evidence>
<gene>
    <name evidence="4" type="ORF">IAA60_03345</name>
</gene>
<protein>
    <submittedName>
        <fullName evidence="4">AMP-binding protein</fullName>
    </submittedName>
</protein>
<organism evidence="4 5">
    <name type="scientific">Candidatus Ornithomonoglobus intestinigallinarum</name>
    <dbReference type="NCBI Taxonomy" id="2840894"/>
    <lineage>
        <taxon>Bacteria</taxon>
        <taxon>Bacillati</taxon>
        <taxon>Bacillota</taxon>
        <taxon>Clostridia</taxon>
        <taxon>Candidatus Ornithomonoglobus</taxon>
    </lineage>
</organism>
<proteinExistence type="predicted"/>
<keyword evidence="2" id="KW-0067">ATP-binding</keyword>
<dbReference type="Pfam" id="PF23562">
    <property type="entry name" value="AMP-binding_C_3"/>
    <property type="match status" value="1"/>
</dbReference>
<keyword evidence="1" id="KW-0547">Nucleotide-binding</keyword>
<dbReference type="InterPro" id="IPR042099">
    <property type="entry name" value="ANL_N_sf"/>
</dbReference>
<dbReference type="GO" id="GO:0016020">
    <property type="term" value="C:membrane"/>
    <property type="evidence" value="ECO:0007669"/>
    <property type="project" value="TreeGrafter"/>
</dbReference>
<evidence type="ECO:0000313" key="4">
    <source>
        <dbReference type="EMBL" id="HIT84924.1"/>
    </source>
</evidence>
<dbReference type="InterPro" id="IPR000873">
    <property type="entry name" value="AMP-dep_synth/lig_dom"/>
</dbReference>
<evidence type="ECO:0000313" key="5">
    <source>
        <dbReference type="Proteomes" id="UP000824165"/>
    </source>
</evidence>
<name>A0A9D1H484_9FIRM</name>
<dbReference type="PROSITE" id="PS00455">
    <property type="entry name" value="AMP_BINDING"/>
    <property type="match status" value="1"/>
</dbReference>
<dbReference type="GO" id="GO:0004467">
    <property type="term" value="F:long-chain fatty acid-CoA ligase activity"/>
    <property type="evidence" value="ECO:0007669"/>
    <property type="project" value="TreeGrafter"/>
</dbReference>